<protein>
    <recommendedName>
        <fullName evidence="3">Site-specific DNA-methyltransferase</fullName>
    </recommendedName>
</protein>
<dbReference type="EMBL" id="PFAV01000051">
    <property type="protein sequence ID" value="PIR91172.1"/>
    <property type="molecule type" value="Genomic_DNA"/>
</dbReference>
<proteinExistence type="predicted"/>
<dbReference type="Gene3D" id="3.40.50.150">
    <property type="entry name" value="Vaccinia Virus protein VP39"/>
    <property type="match status" value="1"/>
</dbReference>
<dbReference type="AlphaFoldDB" id="A0A2H0UWG0"/>
<comment type="caution">
    <text evidence="1">The sequence shown here is derived from an EMBL/GenBank/DDBJ whole genome shotgun (WGS) entry which is preliminary data.</text>
</comment>
<dbReference type="InterPro" id="IPR029063">
    <property type="entry name" value="SAM-dependent_MTases_sf"/>
</dbReference>
<evidence type="ECO:0008006" key="3">
    <source>
        <dbReference type="Google" id="ProtNLM"/>
    </source>
</evidence>
<name>A0A2H0UWG0_9BACT</name>
<dbReference type="SUPFAM" id="SSF53335">
    <property type="entry name" value="S-adenosyl-L-methionine-dependent methyltransferases"/>
    <property type="match status" value="1"/>
</dbReference>
<reference evidence="2" key="1">
    <citation type="submission" date="2017-09" db="EMBL/GenBank/DDBJ databases">
        <title>Depth-based differentiation of microbial function through sediment-hosted aquifers and enrichment of novel symbionts in the deep terrestrial subsurface.</title>
        <authorList>
            <person name="Probst A.J."/>
            <person name="Ladd B."/>
            <person name="Jarett J.K."/>
            <person name="Geller-Mcgrath D.E."/>
            <person name="Sieber C.M.K."/>
            <person name="Emerson J.B."/>
            <person name="Anantharaman K."/>
            <person name="Thomas B.C."/>
            <person name="Malmstrom R."/>
            <person name="Stieglmeier M."/>
            <person name="Klingl A."/>
            <person name="Woyke T."/>
            <person name="Ryan C.M."/>
            <person name="Banfield J.F."/>
        </authorList>
    </citation>
    <scope>NUCLEOTIDE SEQUENCE [LARGE SCALE GENOMIC DNA]</scope>
</reference>
<gene>
    <name evidence="1" type="ORF">COU03_02850</name>
</gene>
<sequence length="59" mass="6943">METNKLHQGDCFELVKDIQDEAIDLIVCDGPYGVTNQDWDRIHDIQNFNLNLIKFFPVY</sequence>
<organism evidence="1 2">
    <name type="scientific">bacterium (Candidatus Gribaldobacteria) CG10_big_fil_rev_8_21_14_0_10_41_12</name>
    <dbReference type="NCBI Taxonomy" id="2014277"/>
    <lineage>
        <taxon>Bacteria</taxon>
        <taxon>Candidatus Gribaldobacteria</taxon>
    </lineage>
</organism>
<evidence type="ECO:0000313" key="2">
    <source>
        <dbReference type="Proteomes" id="UP000228906"/>
    </source>
</evidence>
<dbReference type="Proteomes" id="UP000228906">
    <property type="component" value="Unassembled WGS sequence"/>
</dbReference>
<accession>A0A2H0UWG0</accession>
<evidence type="ECO:0000313" key="1">
    <source>
        <dbReference type="EMBL" id="PIR91172.1"/>
    </source>
</evidence>